<accession>A0A8H6V188</accession>
<sequence length="200" mass="22029">MPLIVLSGYPCSGLSYRAQQLASLLEATQDELFKSGAIPASRPRYKIHIVPTHDPSHPRTVYDHARTEKEARGVAYARAKRALGRDSFVILDGMNYIKGYSPGRKLMWNAEGYVVGTRYRSLNRTTKTRRPRKHRRQTPAYKSKRNTPPSKTPKNHTPPTSSRTSSSATKNPAPTAAGTNPSSPSPGAILNPPSPRSGPR</sequence>
<evidence type="ECO:0000256" key="1">
    <source>
        <dbReference type="ARBA" id="ARBA00022741"/>
    </source>
</evidence>
<comment type="similarity">
    <text evidence="3">Belongs to the KTI12 family.</text>
</comment>
<dbReference type="Gene3D" id="3.40.50.300">
    <property type="entry name" value="P-loop containing nucleotide triphosphate hydrolases"/>
    <property type="match status" value="1"/>
</dbReference>
<proteinExistence type="inferred from homology"/>
<organism evidence="5 6">
    <name type="scientific">Aspergillus hiratsukae</name>
    <dbReference type="NCBI Taxonomy" id="1194566"/>
    <lineage>
        <taxon>Eukaryota</taxon>
        <taxon>Fungi</taxon>
        <taxon>Dikarya</taxon>
        <taxon>Ascomycota</taxon>
        <taxon>Pezizomycotina</taxon>
        <taxon>Eurotiomycetes</taxon>
        <taxon>Eurotiomycetidae</taxon>
        <taxon>Eurotiales</taxon>
        <taxon>Aspergillaceae</taxon>
        <taxon>Aspergillus</taxon>
        <taxon>Aspergillus subgen. Fumigati</taxon>
    </lineage>
</organism>
<dbReference type="InterPro" id="IPR013641">
    <property type="entry name" value="KTI12/PSTK"/>
</dbReference>
<dbReference type="Proteomes" id="UP000662466">
    <property type="component" value="Unassembled WGS sequence"/>
</dbReference>
<evidence type="ECO:0000313" key="6">
    <source>
        <dbReference type="Proteomes" id="UP000662466"/>
    </source>
</evidence>
<protein>
    <recommendedName>
        <fullName evidence="7">Chromatin associated protein KTI12</fullName>
    </recommendedName>
</protein>
<evidence type="ECO:0008006" key="7">
    <source>
        <dbReference type="Google" id="ProtNLM"/>
    </source>
</evidence>
<keyword evidence="1" id="KW-0547">Nucleotide-binding</keyword>
<gene>
    <name evidence="5" type="ORF">CNMCM6106_008506</name>
</gene>
<evidence type="ECO:0000256" key="3">
    <source>
        <dbReference type="ARBA" id="ARBA00025768"/>
    </source>
</evidence>
<dbReference type="PANTHER" id="PTHR12435">
    <property type="match status" value="1"/>
</dbReference>
<name>A0A8H6V188_9EURO</name>
<dbReference type="AlphaFoldDB" id="A0A8H6V188"/>
<comment type="caution">
    <text evidence="5">The sequence shown here is derived from an EMBL/GenBank/DDBJ whole genome shotgun (WGS) entry which is preliminary data.</text>
</comment>
<dbReference type="EMBL" id="JACBAF010001608">
    <property type="protein sequence ID" value="KAF7174297.1"/>
    <property type="molecule type" value="Genomic_DNA"/>
</dbReference>
<feature type="compositionally biased region" description="Low complexity" evidence="4">
    <location>
        <begin position="157"/>
        <end position="169"/>
    </location>
</feature>
<dbReference type="Pfam" id="PF08433">
    <property type="entry name" value="KTI12"/>
    <property type="match status" value="1"/>
</dbReference>
<evidence type="ECO:0000256" key="2">
    <source>
        <dbReference type="ARBA" id="ARBA00022840"/>
    </source>
</evidence>
<dbReference type="InterPro" id="IPR027417">
    <property type="entry name" value="P-loop_NTPase"/>
</dbReference>
<evidence type="ECO:0000313" key="5">
    <source>
        <dbReference type="EMBL" id="KAF7174297.1"/>
    </source>
</evidence>
<feature type="compositionally biased region" description="Basic residues" evidence="4">
    <location>
        <begin position="126"/>
        <end position="145"/>
    </location>
</feature>
<evidence type="ECO:0000256" key="4">
    <source>
        <dbReference type="SAM" id="MobiDB-lite"/>
    </source>
</evidence>
<dbReference type="GO" id="GO:0005524">
    <property type="term" value="F:ATP binding"/>
    <property type="evidence" value="ECO:0007669"/>
    <property type="project" value="UniProtKB-KW"/>
</dbReference>
<feature type="region of interest" description="Disordered" evidence="4">
    <location>
        <begin position="120"/>
        <end position="200"/>
    </location>
</feature>
<reference evidence="5" key="1">
    <citation type="submission" date="2020-06" db="EMBL/GenBank/DDBJ databases">
        <title>Draft genome sequences of strains closely related to Aspergillus parafelis and Aspergillus hiratsukae.</title>
        <authorList>
            <person name="Dos Santos R.A.C."/>
            <person name="Rivero-Menendez O."/>
            <person name="Steenwyk J.L."/>
            <person name="Mead M.E."/>
            <person name="Goldman G.H."/>
            <person name="Alastruey-Izquierdo A."/>
            <person name="Rokas A."/>
        </authorList>
    </citation>
    <scope>NUCLEOTIDE SEQUENCE</scope>
    <source>
        <strain evidence="5">CNM-CM6106</strain>
    </source>
</reference>
<keyword evidence="2" id="KW-0067">ATP-binding</keyword>